<sequence length="555" mass="63164">MAGLCEGGNEPAGSLKATDNLVASGYGVHGLQDRLTADVDYRRQGRCRQLSISDDPLRQSPEITFVSQTAGLLSSALIYDHGRNAEHIIRHERIPNLSPEQSDGITVFRIPPMASLMLHRCHSGAISLQSTEISQYFASIAQTTTYTVAMTVIDPSSSFVPISLQRDVIVVHRSAEIRNFLHKPVFSVNKFRNTDKLVAGLNLLHGLKKCPLYIMENWLRFGSLKRKERDDTLHLGSVNSSKTVCEDINISDSSVINEISRYPNIEQLFKNRKAHPSYRFLRCNPVGSLTTEEYYCKILDIHMVCALVCVYRQTSLFELGRLCLDMPMKKIMEKKWQYNGIVHQLFIDFKNAYDSVKREVLYDILIEFGIPKKLVRLIKMYLSETYSRVEYAIMKVQDNREGLELNRLHQLLVYVNDVNMLVENPQTIRENTGILLEASKESDKKIVSNIIPYFKTYNRIHWMLALNNMVGLHKYMLNVELIFSQFSDFEVDSSFTELCFVIGTHCCERVILVSVQSAASASATEIKDSRMQLRRATSAVHKCAAKCTQADGNFF</sequence>
<dbReference type="EMBL" id="JAJSOF020000015">
    <property type="protein sequence ID" value="KAJ4441937.1"/>
    <property type="molecule type" value="Genomic_DNA"/>
</dbReference>
<protein>
    <recommendedName>
        <fullName evidence="3">Reverse transcriptase domain-containing protein</fullName>
    </recommendedName>
</protein>
<name>A0ABQ8T7V5_PERAM</name>
<evidence type="ECO:0000313" key="1">
    <source>
        <dbReference type="EMBL" id="KAJ4441937.1"/>
    </source>
</evidence>
<accession>A0ABQ8T7V5</accession>
<reference evidence="1 2" key="1">
    <citation type="journal article" date="2022" name="Allergy">
        <title>Genome assembly and annotation of Periplaneta americana reveal a comprehensive cockroach allergen profile.</title>
        <authorList>
            <person name="Wang L."/>
            <person name="Xiong Q."/>
            <person name="Saelim N."/>
            <person name="Wang L."/>
            <person name="Nong W."/>
            <person name="Wan A.T."/>
            <person name="Shi M."/>
            <person name="Liu X."/>
            <person name="Cao Q."/>
            <person name="Hui J.H.L."/>
            <person name="Sookrung N."/>
            <person name="Leung T.F."/>
            <person name="Tungtrongchitr A."/>
            <person name="Tsui S.K.W."/>
        </authorList>
    </citation>
    <scope>NUCLEOTIDE SEQUENCE [LARGE SCALE GENOMIC DNA]</scope>
    <source>
        <strain evidence="1">PWHHKU_190912</strain>
    </source>
</reference>
<gene>
    <name evidence="1" type="ORF">ANN_11800</name>
</gene>
<proteinExistence type="predicted"/>
<keyword evidence="2" id="KW-1185">Reference proteome</keyword>
<organism evidence="1 2">
    <name type="scientific">Periplaneta americana</name>
    <name type="common">American cockroach</name>
    <name type="synonym">Blatta americana</name>
    <dbReference type="NCBI Taxonomy" id="6978"/>
    <lineage>
        <taxon>Eukaryota</taxon>
        <taxon>Metazoa</taxon>
        <taxon>Ecdysozoa</taxon>
        <taxon>Arthropoda</taxon>
        <taxon>Hexapoda</taxon>
        <taxon>Insecta</taxon>
        <taxon>Pterygota</taxon>
        <taxon>Neoptera</taxon>
        <taxon>Polyneoptera</taxon>
        <taxon>Dictyoptera</taxon>
        <taxon>Blattodea</taxon>
        <taxon>Blattoidea</taxon>
        <taxon>Blattidae</taxon>
        <taxon>Blattinae</taxon>
        <taxon>Periplaneta</taxon>
    </lineage>
</organism>
<evidence type="ECO:0008006" key="3">
    <source>
        <dbReference type="Google" id="ProtNLM"/>
    </source>
</evidence>
<comment type="caution">
    <text evidence="1">The sequence shown here is derived from an EMBL/GenBank/DDBJ whole genome shotgun (WGS) entry which is preliminary data.</text>
</comment>
<dbReference type="Proteomes" id="UP001148838">
    <property type="component" value="Unassembled WGS sequence"/>
</dbReference>
<evidence type="ECO:0000313" key="2">
    <source>
        <dbReference type="Proteomes" id="UP001148838"/>
    </source>
</evidence>